<evidence type="ECO:0000313" key="14">
    <source>
        <dbReference type="Proteomes" id="UP000002283"/>
    </source>
</evidence>
<evidence type="ECO:0000256" key="5">
    <source>
        <dbReference type="ARBA" id="ARBA00022634"/>
    </source>
</evidence>
<proteinExistence type="inferred from homology"/>
<dbReference type="PRINTS" id="PR01183">
    <property type="entry name" value="RIBORDTASEM1"/>
</dbReference>
<evidence type="ECO:0000256" key="11">
    <source>
        <dbReference type="SAM" id="SignalP"/>
    </source>
</evidence>
<dbReference type="GO" id="GO:0000166">
    <property type="term" value="F:nucleotide binding"/>
    <property type="evidence" value="ECO:0007669"/>
    <property type="project" value="UniProtKB-KW"/>
</dbReference>
<dbReference type="EMBL" id="CP000545">
    <property type="protein sequence ID" value="ABN00538.2"/>
    <property type="molecule type" value="Genomic_DNA"/>
</dbReference>
<evidence type="ECO:0000256" key="7">
    <source>
        <dbReference type="ARBA" id="ARBA00023002"/>
    </source>
</evidence>
<dbReference type="CDD" id="cd02888">
    <property type="entry name" value="RNR_II_dimer"/>
    <property type="match status" value="1"/>
</dbReference>
<dbReference type="NCBIfam" id="NF005401">
    <property type="entry name" value="PRK06948.1"/>
    <property type="match status" value="1"/>
</dbReference>
<dbReference type="GO" id="GO:0031419">
    <property type="term" value="F:cobalamin binding"/>
    <property type="evidence" value="ECO:0007669"/>
    <property type="project" value="UniProtKB-KW"/>
</dbReference>
<evidence type="ECO:0000256" key="6">
    <source>
        <dbReference type="ARBA" id="ARBA00022741"/>
    </source>
</evidence>
<dbReference type="AlphaFoldDB" id="A2RZL9"/>
<keyword evidence="11" id="KW-0732">Signal</keyword>
<protein>
    <recommendedName>
        <fullName evidence="3">ribonucleoside-diphosphate reductase</fullName>
        <ecNumber evidence="3">1.17.4.1</ecNumber>
    </recommendedName>
</protein>
<accession>A2RZL9</accession>
<evidence type="ECO:0000256" key="1">
    <source>
        <dbReference type="ARBA" id="ARBA00001922"/>
    </source>
</evidence>
<feature type="signal peptide" evidence="11">
    <location>
        <begin position="1"/>
        <end position="21"/>
    </location>
</feature>
<dbReference type="Pfam" id="PF02867">
    <property type="entry name" value="Ribonuc_red_lgC"/>
    <property type="match status" value="1"/>
</dbReference>
<comment type="catalytic activity">
    <reaction evidence="10">
        <text>a 2'-deoxyribonucleoside 5'-diphosphate + [thioredoxin]-disulfide + H2O = a ribonucleoside 5'-diphosphate + [thioredoxin]-dithiol</text>
        <dbReference type="Rhea" id="RHEA:23252"/>
        <dbReference type="Rhea" id="RHEA-COMP:10698"/>
        <dbReference type="Rhea" id="RHEA-COMP:10700"/>
        <dbReference type="ChEBI" id="CHEBI:15377"/>
        <dbReference type="ChEBI" id="CHEBI:29950"/>
        <dbReference type="ChEBI" id="CHEBI:50058"/>
        <dbReference type="ChEBI" id="CHEBI:57930"/>
        <dbReference type="ChEBI" id="CHEBI:73316"/>
        <dbReference type="EC" id="1.17.4.1"/>
    </reaction>
</comment>
<dbReference type="PANTHER" id="PTHR43371:SF1">
    <property type="entry name" value="RIBONUCLEOSIDE-DIPHOSPHATE REDUCTASE"/>
    <property type="match status" value="1"/>
</dbReference>
<dbReference type="EC" id="1.17.4.1" evidence="3"/>
<dbReference type="InterPro" id="IPR013344">
    <property type="entry name" value="RNR_NrdJ/NrdZ"/>
</dbReference>
<dbReference type="Proteomes" id="UP000002283">
    <property type="component" value="Chromosome II"/>
</dbReference>
<comment type="cofactor">
    <cofactor evidence="1">
        <name>adenosylcob(III)alamin</name>
        <dbReference type="ChEBI" id="CHEBI:18408"/>
    </cofactor>
</comment>
<keyword evidence="4" id="KW-0846">Cobalamin</keyword>
<keyword evidence="7" id="KW-0560">Oxidoreductase</keyword>
<evidence type="ECO:0000256" key="8">
    <source>
        <dbReference type="ARBA" id="ARBA00023157"/>
    </source>
</evidence>
<evidence type="ECO:0000313" key="13">
    <source>
        <dbReference type="EMBL" id="ABN00538.2"/>
    </source>
</evidence>
<name>A2RZL9_BURM9</name>
<evidence type="ECO:0000256" key="2">
    <source>
        <dbReference type="ARBA" id="ARBA00007405"/>
    </source>
</evidence>
<dbReference type="InterPro" id="IPR000788">
    <property type="entry name" value="RNR_lg_C"/>
</dbReference>
<gene>
    <name evidence="13" type="ordered locus">BMA10229_1336</name>
</gene>
<dbReference type="GO" id="GO:0004748">
    <property type="term" value="F:ribonucleoside-diphosphate reductase activity, thioredoxin disulfide as acceptor"/>
    <property type="evidence" value="ECO:0007669"/>
    <property type="project" value="UniProtKB-EC"/>
</dbReference>
<dbReference type="SMR" id="A2RZL9"/>
<reference evidence="13 14" key="1">
    <citation type="submission" date="2007-01" db="EMBL/GenBank/DDBJ databases">
        <authorList>
            <person name="DeShazer D."/>
            <person name="Woods D.E."/>
            <person name="Nierman W.C."/>
        </authorList>
    </citation>
    <scope>NUCLEOTIDE SEQUENCE [LARGE SCALE GENOMIC DNA]</scope>
    <source>
        <strain evidence="13 14">NCTC 10229</strain>
    </source>
</reference>
<sequence>MPLAAPLAAPPAMSLAVPLTAPPAMSLAVPLTAPPAMSLAVPLTAPPAMSLAAPLVVPSSYRSSYRPPHRAARACRLRTINKRTRTIAHADSFVRMIGDMDDQPICDAVFADRYALPGEHSRAQACARVARALALAEPMATRSGAARRFYRNLLNGAFGAGRIMARAGAAPDQTMASCFVHPIRAPAALTRFHPNLDEALDEARLALAMGADIGYDFSAIPPAGARPDADHPDSPGVCAALDRFDRIGTQAGERDGRRRAQLAVLRCDHPDLLAFAAAKHRHAGRHARWTTLELAVAATDAFMQAVEQDLPWTLRHTAPPRDAPGGALPGADGAWTYASVPARHVWREIVSAARDGAGPGLVFVDAIDAADPLRGRERIDATSPCGAQPLPPYGSAMLGAIDLSRFVRNPFGAGGEPRFDFAAFDTAVRIEVRLLDNALDVTRWPLAAHARESYQKRRIGVGVTGLADMLAMMRLRYDSPAAREMARYIASDLRHHAYAASAELAAERGAYPLCDRHAHLDALRAGPPLPHAVCHAIERDGLRHSHLTSFAPVIGVSLAFGDHCSPGIEPARAWIEHRPVRAGAAGAPGMRAENHAHRLFRSLRGERAALPDYFATDADVAPGERLAMRVALQPYVDAGIDNTLTLANHYSLEEVNALLFAAWRAKLKSVAIRRADLARDAQPSDDDGV</sequence>
<evidence type="ECO:0000256" key="4">
    <source>
        <dbReference type="ARBA" id="ARBA00022628"/>
    </source>
</evidence>
<evidence type="ECO:0000256" key="3">
    <source>
        <dbReference type="ARBA" id="ARBA00012274"/>
    </source>
</evidence>
<feature type="domain" description="Ribonucleotide reductase large subunit C-terminal" evidence="12">
    <location>
        <begin position="177"/>
        <end position="671"/>
    </location>
</feature>
<dbReference type="KEGG" id="bml:BMA10229_1336"/>
<dbReference type="Gene3D" id="3.20.70.20">
    <property type="match status" value="1"/>
</dbReference>
<dbReference type="GO" id="GO:0071897">
    <property type="term" value="P:DNA biosynthetic process"/>
    <property type="evidence" value="ECO:0007669"/>
    <property type="project" value="UniProtKB-KW"/>
</dbReference>
<keyword evidence="5" id="KW-0237">DNA synthesis</keyword>
<dbReference type="InterPro" id="IPR050862">
    <property type="entry name" value="RdRp_reductase_class-2"/>
</dbReference>
<evidence type="ECO:0000256" key="10">
    <source>
        <dbReference type="ARBA" id="ARBA00047754"/>
    </source>
</evidence>
<feature type="chain" id="PRO_5002645830" description="ribonucleoside-diphosphate reductase" evidence="11">
    <location>
        <begin position="22"/>
        <end position="689"/>
    </location>
</feature>
<dbReference type="PANTHER" id="PTHR43371">
    <property type="entry name" value="VITAMIN B12-DEPENDENT RIBONUCLEOTIDE REDUCTASE"/>
    <property type="match status" value="1"/>
</dbReference>
<dbReference type="HOGENOM" id="CLU_000404_2_0_4"/>
<dbReference type="SUPFAM" id="SSF51998">
    <property type="entry name" value="PFL-like glycyl radical enzymes"/>
    <property type="match status" value="1"/>
</dbReference>
<keyword evidence="6" id="KW-0547">Nucleotide-binding</keyword>
<evidence type="ECO:0000256" key="9">
    <source>
        <dbReference type="ARBA" id="ARBA00023285"/>
    </source>
</evidence>
<evidence type="ECO:0000259" key="12">
    <source>
        <dbReference type="Pfam" id="PF02867"/>
    </source>
</evidence>
<organism evidence="13 14">
    <name type="scientific">Burkholderia mallei (strain NCTC 10229)</name>
    <dbReference type="NCBI Taxonomy" id="412022"/>
    <lineage>
        <taxon>Bacteria</taxon>
        <taxon>Pseudomonadati</taxon>
        <taxon>Pseudomonadota</taxon>
        <taxon>Betaproteobacteria</taxon>
        <taxon>Burkholderiales</taxon>
        <taxon>Burkholderiaceae</taxon>
        <taxon>Burkholderia</taxon>
        <taxon>pseudomallei group</taxon>
    </lineage>
</organism>
<keyword evidence="8" id="KW-1015">Disulfide bond</keyword>
<comment type="similarity">
    <text evidence="2">Belongs to the ribonucleoside diphosphate reductase class-2 family.</text>
</comment>
<keyword evidence="9" id="KW-0170">Cobalt</keyword>